<evidence type="ECO:0000256" key="1">
    <source>
        <dbReference type="ARBA" id="ARBA00004429"/>
    </source>
</evidence>
<dbReference type="HAMAP" id="MF_01810">
    <property type="entry name" value="YidC_type1"/>
    <property type="match status" value="1"/>
</dbReference>
<proteinExistence type="inferred from homology"/>
<name>A0A0B6X0C2_9BACT</name>
<evidence type="ECO:0000259" key="16">
    <source>
        <dbReference type="Pfam" id="PF14849"/>
    </source>
</evidence>
<feature type="transmembrane region" description="Helical" evidence="13">
    <location>
        <begin position="383"/>
        <end position="401"/>
    </location>
</feature>
<keyword evidence="8 13" id="KW-1133">Transmembrane helix</keyword>
<dbReference type="EMBL" id="CBXV010000008">
    <property type="protein sequence ID" value="CDM66786.1"/>
    <property type="molecule type" value="Genomic_DNA"/>
</dbReference>
<dbReference type="GO" id="GO:0032977">
    <property type="term" value="F:membrane insertase activity"/>
    <property type="evidence" value="ECO:0007669"/>
    <property type="project" value="InterPro"/>
</dbReference>
<evidence type="ECO:0000256" key="2">
    <source>
        <dbReference type="ARBA" id="ARBA00010527"/>
    </source>
</evidence>
<keyword evidence="5 13" id="KW-1003">Cell membrane</keyword>
<comment type="subcellular location">
    <subcellularLocation>
        <location evidence="1">Cell inner membrane</location>
        <topology evidence="1">Multi-pass membrane protein</topology>
    </subcellularLocation>
    <subcellularLocation>
        <location evidence="13">Cell membrane</location>
        <topology evidence="13">Multi-pass membrane protein</topology>
    </subcellularLocation>
</comment>
<feature type="region of interest" description="Disordered" evidence="14">
    <location>
        <begin position="572"/>
        <end position="609"/>
    </location>
</feature>
<evidence type="ECO:0000256" key="14">
    <source>
        <dbReference type="SAM" id="MobiDB-lite"/>
    </source>
</evidence>
<dbReference type="Pfam" id="PF02096">
    <property type="entry name" value="60KD_IMP"/>
    <property type="match status" value="1"/>
</dbReference>
<keyword evidence="7 13" id="KW-0653">Protein transport</keyword>
<dbReference type="PANTHER" id="PTHR12428">
    <property type="entry name" value="OXA1"/>
    <property type="match status" value="1"/>
</dbReference>
<feature type="domain" description="Membrane insertase YidC/Oxa/ALB C-terminal" evidence="15">
    <location>
        <begin position="383"/>
        <end position="569"/>
    </location>
</feature>
<evidence type="ECO:0000313" key="17">
    <source>
        <dbReference type="EMBL" id="CDM66786.1"/>
    </source>
</evidence>
<evidence type="ECO:0000256" key="5">
    <source>
        <dbReference type="ARBA" id="ARBA00022475"/>
    </source>
</evidence>
<evidence type="ECO:0000256" key="6">
    <source>
        <dbReference type="ARBA" id="ARBA00022692"/>
    </source>
</evidence>
<dbReference type="CDD" id="cd20070">
    <property type="entry name" value="5TM_YidC_Alb3"/>
    <property type="match status" value="1"/>
</dbReference>
<dbReference type="GO" id="GO:0051205">
    <property type="term" value="P:protein insertion into membrane"/>
    <property type="evidence" value="ECO:0007669"/>
    <property type="project" value="TreeGrafter"/>
</dbReference>
<reference evidence="17 18" key="1">
    <citation type="submission" date="2013-12" db="EMBL/GenBank/DDBJ databases">
        <authorList>
            <person name="Stott M."/>
        </authorList>
    </citation>
    <scope>NUCLEOTIDE SEQUENCE [LARGE SCALE GENOMIC DNA]</scope>
    <source>
        <strain evidence="17 18">K22</strain>
    </source>
</reference>
<dbReference type="InterPro" id="IPR028053">
    <property type="entry name" value="Membr_insert_YidC_N"/>
</dbReference>
<dbReference type="STRING" id="454194.PYK22_02824"/>
<evidence type="ECO:0000256" key="8">
    <source>
        <dbReference type="ARBA" id="ARBA00022989"/>
    </source>
</evidence>
<feature type="transmembrane region" description="Helical" evidence="13">
    <location>
        <begin position="6"/>
        <end position="24"/>
    </location>
</feature>
<dbReference type="Pfam" id="PF14849">
    <property type="entry name" value="YidC_periplas"/>
    <property type="match status" value="1"/>
</dbReference>
<dbReference type="NCBIfam" id="TIGR03593">
    <property type="entry name" value="yidC_nterm"/>
    <property type="match status" value="1"/>
</dbReference>
<comment type="function">
    <text evidence="13">Required for the insertion and/or proper folding and/or complex formation of integral membrane proteins into the membrane. Involved in integration of membrane proteins that insert both dependently and independently of the Sec translocase complex, as well as at least some lipoproteins. Aids folding of multispanning membrane proteins.</text>
</comment>
<dbReference type="PRINTS" id="PR00701">
    <property type="entry name" value="60KDINNERMP"/>
</dbReference>
<evidence type="ECO:0000256" key="9">
    <source>
        <dbReference type="ARBA" id="ARBA00023136"/>
    </source>
</evidence>
<evidence type="ECO:0000313" key="18">
    <source>
        <dbReference type="Proteomes" id="UP000031518"/>
    </source>
</evidence>
<dbReference type="RefSeq" id="WP_041978241.1">
    <property type="nucleotide sequence ID" value="NZ_CBXV010000008.1"/>
</dbReference>
<organism evidence="17 18">
    <name type="scientific">Pyrinomonas methylaliphatogenes</name>
    <dbReference type="NCBI Taxonomy" id="454194"/>
    <lineage>
        <taxon>Bacteria</taxon>
        <taxon>Pseudomonadati</taxon>
        <taxon>Acidobacteriota</taxon>
        <taxon>Blastocatellia</taxon>
        <taxon>Blastocatellales</taxon>
        <taxon>Pyrinomonadaceae</taxon>
        <taxon>Pyrinomonas</taxon>
    </lineage>
</organism>
<evidence type="ECO:0000256" key="7">
    <source>
        <dbReference type="ARBA" id="ARBA00022927"/>
    </source>
</evidence>
<accession>A0A0B6X0C2</accession>
<comment type="similarity">
    <text evidence="2 13">Belongs to the OXA1/ALB3/YidC family. Type 1 subfamily.</text>
</comment>
<dbReference type="InterPro" id="IPR038221">
    <property type="entry name" value="YidC_periplasmic_sf"/>
</dbReference>
<dbReference type="Gene3D" id="2.70.98.90">
    <property type="match status" value="1"/>
</dbReference>
<dbReference type="CDD" id="cd19961">
    <property type="entry name" value="EcYidC-like_peri"/>
    <property type="match status" value="1"/>
</dbReference>
<evidence type="ECO:0000256" key="3">
    <source>
        <dbReference type="ARBA" id="ARBA00015325"/>
    </source>
</evidence>
<evidence type="ECO:0000256" key="12">
    <source>
        <dbReference type="ARBA" id="ARBA00033342"/>
    </source>
</evidence>
<keyword evidence="6 13" id="KW-0812">Transmembrane</keyword>
<dbReference type="InterPro" id="IPR028055">
    <property type="entry name" value="YidC/Oxa/ALB_C"/>
</dbReference>
<keyword evidence="10 13" id="KW-0143">Chaperone</keyword>
<dbReference type="InterPro" id="IPR001708">
    <property type="entry name" value="YidC/ALB3/OXA1/COX18"/>
</dbReference>
<dbReference type="Proteomes" id="UP000031518">
    <property type="component" value="Unassembled WGS sequence"/>
</dbReference>
<dbReference type="GO" id="GO:0005886">
    <property type="term" value="C:plasma membrane"/>
    <property type="evidence" value="ECO:0007669"/>
    <property type="project" value="UniProtKB-SubCell"/>
</dbReference>
<feature type="compositionally biased region" description="Low complexity" evidence="14">
    <location>
        <begin position="595"/>
        <end position="609"/>
    </location>
</feature>
<protein>
    <recommendedName>
        <fullName evidence="3 13">Membrane protein insertase YidC</fullName>
    </recommendedName>
    <alternativeName>
        <fullName evidence="12 13">Foldase YidC</fullName>
    </alternativeName>
    <alternativeName>
        <fullName evidence="11 13">Membrane integrase YidC</fullName>
    </alternativeName>
    <alternativeName>
        <fullName evidence="13">Membrane protein YidC</fullName>
    </alternativeName>
</protein>
<feature type="compositionally biased region" description="Basic and acidic residues" evidence="14">
    <location>
        <begin position="579"/>
        <end position="594"/>
    </location>
</feature>
<evidence type="ECO:0000259" key="15">
    <source>
        <dbReference type="Pfam" id="PF02096"/>
    </source>
</evidence>
<evidence type="ECO:0000256" key="10">
    <source>
        <dbReference type="ARBA" id="ARBA00023186"/>
    </source>
</evidence>
<sequence>MEQRRFILALILSATVLIVWEYLFRPSVPQTQSVRQPVAQPTQQAQAQALLPESVQTIEEAPPKTITISTPLYEAKFSSRGAVLESWILKKNKDTGRPLYSVGRDGKQPLELISPIGLERGEAPLQIRTGDQALDTILDHSSYSIVGVDAQGDVRLELEGGQTARLDFVLRDPKMGIEAIKTVVFDADRYGFDLILKLTRDGNPLPEARLAIGPSIGDQGIPRYTFYSVPPEGVAIVDDEVKRVHASSVHKDDNDVKKLQGKIDWAGVGDTYFAMVAIPQRPVASIEYRTERYEHQADGQKEERFLITGLMAIPTDGFPLRFYVGPKDHYLLQEASATISSTVGRPVDLERLIDYGFLASLSRPLAVPILWAIKRLYGVTGSYGAAIIIFTIAIYSLFFPLKWRSTKAMKRAQKVAPRMKELQERLKRLKPDDPRYKELQMEQLKLMKEANFLGGCMLLLIQMPFIFALYRAITISLDFRQASFLWMPDLSAADPLHILPILMAISMFVLQIVTPSPSDDPAAKMQRNMMAILLPVMMLYMLWRAPSGLLVYWFVGNLVGFGQQLVINRMLKSEDDEPPPTKRVEVESRGKGERATSPASAAARRTANA</sequence>
<keyword evidence="18" id="KW-1185">Reference proteome</keyword>
<feature type="domain" description="Membrane insertase YidC N-terminal" evidence="16">
    <location>
        <begin position="66"/>
        <end position="366"/>
    </location>
</feature>
<dbReference type="PRINTS" id="PR01900">
    <property type="entry name" value="YIDCPROTEIN"/>
</dbReference>
<dbReference type="NCBIfam" id="TIGR03592">
    <property type="entry name" value="yidC_oxa1_cterm"/>
    <property type="match status" value="1"/>
</dbReference>
<dbReference type="PANTHER" id="PTHR12428:SF65">
    <property type="entry name" value="CYTOCHROME C OXIDASE ASSEMBLY PROTEIN COX18, MITOCHONDRIAL"/>
    <property type="match status" value="1"/>
</dbReference>
<comment type="subunit">
    <text evidence="13">Interacts with the Sec translocase complex via SecD. Specifically interacts with transmembrane segments of nascent integral membrane proteins during membrane integration.</text>
</comment>
<keyword evidence="9 13" id="KW-0472">Membrane</keyword>
<keyword evidence="4 13" id="KW-0813">Transport</keyword>
<evidence type="ECO:0000256" key="11">
    <source>
        <dbReference type="ARBA" id="ARBA00033245"/>
    </source>
</evidence>
<evidence type="ECO:0000256" key="13">
    <source>
        <dbReference type="HAMAP-Rule" id="MF_01810"/>
    </source>
</evidence>
<reference evidence="17 18" key="2">
    <citation type="submission" date="2015-01" db="EMBL/GenBank/DDBJ databases">
        <title>Complete genome sequence of Pyrinomonas methylaliphatogenes type strain K22T.</title>
        <authorList>
            <person name="Lee K.C.Y."/>
            <person name="Power J.F."/>
            <person name="Dunfield P.F."/>
            <person name="Morgan X.C."/>
            <person name="Huttenhower C."/>
            <person name="Stott M.B."/>
        </authorList>
    </citation>
    <scope>NUCLEOTIDE SEQUENCE [LARGE SCALE GENOMIC DNA]</scope>
    <source>
        <strain evidence="17 18">K22</strain>
    </source>
</reference>
<feature type="transmembrane region" description="Helical" evidence="13">
    <location>
        <begin position="493"/>
        <end position="513"/>
    </location>
</feature>
<gene>
    <name evidence="13" type="primary">yidC</name>
    <name evidence="17" type="ORF">PYK22_02824</name>
</gene>
<dbReference type="GO" id="GO:0015031">
    <property type="term" value="P:protein transport"/>
    <property type="evidence" value="ECO:0007669"/>
    <property type="project" value="UniProtKB-KW"/>
</dbReference>
<dbReference type="AlphaFoldDB" id="A0A0B6X0C2"/>
<dbReference type="InterPro" id="IPR019998">
    <property type="entry name" value="Membr_insert_YidC"/>
</dbReference>
<dbReference type="InterPro" id="IPR047196">
    <property type="entry name" value="YidC_ALB_C"/>
</dbReference>
<feature type="transmembrane region" description="Helical" evidence="13">
    <location>
        <begin position="450"/>
        <end position="473"/>
    </location>
</feature>
<evidence type="ECO:0000256" key="4">
    <source>
        <dbReference type="ARBA" id="ARBA00022448"/>
    </source>
</evidence>